<keyword evidence="3" id="KW-1185">Reference proteome</keyword>
<accession>A0A836B7E7</accession>
<sequence length="492" mass="51166">MLAEAEEFAVHMTGFKNSLRRYQAAVQVFLEGLPVVARGNLPRVWERVEGGLCEPLRPNVSHSHPTRVGGEFDEGLLRDARDMLDAELSHNVLRPIDRWLESLAVVRTRMRKLEGLRLQVDARRRRVHRRYMRALGRMERRGGGSPFGAGAVAGGGGAGGMGGSRRSRSAEPGRRRGYGHGGRRGRDDEAAVDDDEELEGGGTSSSPSSSDGEYEMSYGPRGSHEDEVRAVRGKEDFMRSALYYQRKLEAVQSTYREQEDLVWQHLSGLVRDAAWLKAFVAGAMLSVKDALQATAIALGPCKLPLPAFPRFNAGGEYGAIGDPSPLIADVPDVLKSAAAATAAASPLAALVGGGAGSTTGGGGGVVSRLDAREVSAALRPKRITAQPLQTAADHTTPRYGPVPPVVRGSPGVPLDELAAQEAAAAAAGGAAAPVTGSTTAALPPAGASAHGGGVIGALKELASEVTAAAKARPLPPSSSSAATGATAGTAVY</sequence>
<protein>
    <submittedName>
        <fullName evidence="2">Uncharacterized protein</fullName>
    </submittedName>
</protein>
<evidence type="ECO:0000313" key="3">
    <source>
        <dbReference type="Proteomes" id="UP000613740"/>
    </source>
</evidence>
<evidence type="ECO:0000256" key="1">
    <source>
        <dbReference type="SAM" id="MobiDB-lite"/>
    </source>
</evidence>
<feature type="compositionally biased region" description="Acidic residues" evidence="1">
    <location>
        <begin position="190"/>
        <end position="199"/>
    </location>
</feature>
<feature type="region of interest" description="Disordered" evidence="1">
    <location>
        <begin position="386"/>
        <end position="411"/>
    </location>
</feature>
<gene>
    <name evidence="2" type="ORF">HYH02_000035</name>
</gene>
<organism evidence="2 3">
    <name type="scientific">Chlamydomonas schloesseri</name>
    <dbReference type="NCBI Taxonomy" id="2026947"/>
    <lineage>
        <taxon>Eukaryota</taxon>
        <taxon>Viridiplantae</taxon>
        <taxon>Chlorophyta</taxon>
        <taxon>core chlorophytes</taxon>
        <taxon>Chlorophyceae</taxon>
        <taxon>CS clade</taxon>
        <taxon>Chlamydomonadales</taxon>
        <taxon>Chlamydomonadaceae</taxon>
        <taxon>Chlamydomonas</taxon>
    </lineage>
</organism>
<dbReference type="EMBL" id="JAEHOD010000012">
    <property type="protein sequence ID" value="KAG2449931.1"/>
    <property type="molecule type" value="Genomic_DNA"/>
</dbReference>
<dbReference type="OrthoDB" id="547035at2759"/>
<feature type="region of interest" description="Disordered" evidence="1">
    <location>
        <begin position="469"/>
        <end position="492"/>
    </location>
</feature>
<name>A0A836B7E7_9CHLO</name>
<dbReference type="InterPro" id="IPR027267">
    <property type="entry name" value="AH/BAR_dom_sf"/>
</dbReference>
<dbReference type="SUPFAM" id="SSF103657">
    <property type="entry name" value="BAR/IMD domain-like"/>
    <property type="match status" value="1"/>
</dbReference>
<dbReference type="AlphaFoldDB" id="A0A836B7E7"/>
<feature type="region of interest" description="Disordered" evidence="1">
    <location>
        <begin position="136"/>
        <end position="229"/>
    </location>
</feature>
<feature type="compositionally biased region" description="Gly residues" evidence="1">
    <location>
        <begin position="143"/>
        <end position="163"/>
    </location>
</feature>
<dbReference type="Proteomes" id="UP000613740">
    <property type="component" value="Unassembled WGS sequence"/>
</dbReference>
<comment type="caution">
    <text evidence="2">The sequence shown here is derived from an EMBL/GenBank/DDBJ whole genome shotgun (WGS) entry which is preliminary data.</text>
</comment>
<evidence type="ECO:0000313" key="2">
    <source>
        <dbReference type="EMBL" id="KAG2449931.1"/>
    </source>
</evidence>
<reference evidence="2" key="1">
    <citation type="journal article" date="2020" name="bioRxiv">
        <title>Comparative genomics of Chlamydomonas.</title>
        <authorList>
            <person name="Craig R.J."/>
            <person name="Hasan A.R."/>
            <person name="Ness R.W."/>
            <person name="Keightley P.D."/>
        </authorList>
    </citation>
    <scope>NUCLEOTIDE SEQUENCE</scope>
    <source>
        <strain evidence="2">CCAP 11/173</strain>
    </source>
</reference>
<proteinExistence type="predicted"/>